<dbReference type="InterPro" id="IPR006461">
    <property type="entry name" value="PLAC_motif_containing"/>
</dbReference>
<dbReference type="NCBIfam" id="TIGR01571">
    <property type="entry name" value="A_thal_Cys_rich"/>
    <property type="match status" value="1"/>
</dbReference>
<dbReference type="GeneTree" id="ENSGT00940000160864"/>
<evidence type="ECO:0000256" key="1">
    <source>
        <dbReference type="ARBA" id="ARBA00009024"/>
    </source>
</evidence>
<evidence type="ECO:0000313" key="3">
    <source>
        <dbReference type="Proteomes" id="UP000694546"/>
    </source>
</evidence>
<dbReference type="PANTHER" id="PTHR15907">
    <property type="entry name" value="DUF614 FAMILY PROTEIN-RELATED"/>
    <property type="match status" value="1"/>
</dbReference>
<dbReference type="Pfam" id="PF04749">
    <property type="entry name" value="PLAC8"/>
    <property type="match status" value="1"/>
</dbReference>
<dbReference type="Proteomes" id="UP000694546">
    <property type="component" value="Chromosome 7"/>
</dbReference>
<keyword evidence="3" id="KW-1185">Reference proteome</keyword>
<reference evidence="2" key="1">
    <citation type="submission" date="2025-08" db="UniProtKB">
        <authorList>
            <consortium name="Ensembl"/>
        </authorList>
    </citation>
    <scope>IDENTIFICATION</scope>
</reference>
<comment type="similarity">
    <text evidence="1">Belongs to the cornifelin family.</text>
</comment>
<accession>A0A8C5CYF8</accession>
<evidence type="ECO:0000313" key="2">
    <source>
        <dbReference type="Ensembl" id="ENSGMOP00000068059.1"/>
    </source>
</evidence>
<dbReference type="OrthoDB" id="1045822at2759"/>
<sequence>MDQRTVTQTADRLPIKDRGASGEDYEWCCAARGQGNWHSGQVSMAMEPVLTQPGLGVTTTTVTTITQTGGDWSTGLFDISGEGTTCVLGAVAPCCLGMSVAHQYGETLCLPMLPGSALALRVGIRERYKIRGSICDDWVTVCCCYPLAVSQMIREMRRRMKRQTYQVSTTLQCS</sequence>
<protein>
    <submittedName>
        <fullName evidence="2">PLAC8 like 1</fullName>
    </submittedName>
</protein>
<gene>
    <name evidence="2" type="primary">PLAC8L1</name>
</gene>
<proteinExistence type="inferred from homology"/>
<dbReference type="Ensembl" id="ENSGMOT00000053158.1">
    <property type="protein sequence ID" value="ENSGMOP00000068059.1"/>
    <property type="gene ID" value="ENSGMOG00000030987.1"/>
</dbReference>
<dbReference type="OMA" id="FCWPLLP"/>
<reference evidence="2" key="2">
    <citation type="submission" date="2025-09" db="UniProtKB">
        <authorList>
            <consortium name="Ensembl"/>
        </authorList>
    </citation>
    <scope>IDENTIFICATION</scope>
</reference>
<organism evidence="2 3">
    <name type="scientific">Gadus morhua</name>
    <name type="common">Atlantic cod</name>
    <dbReference type="NCBI Taxonomy" id="8049"/>
    <lineage>
        <taxon>Eukaryota</taxon>
        <taxon>Metazoa</taxon>
        <taxon>Chordata</taxon>
        <taxon>Craniata</taxon>
        <taxon>Vertebrata</taxon>
        <taxon>Euteleostomi</taxon>
        <taxon>Actinopterygii</taxon>
        <taxon>Neopterygii</taxon>
        <taxon>Teleostei</taxon>
        <taxon>Neoteleostei</taxon>
        <taxon>Acanthomorphata</taxon>
        <taxon>Zeiogadaria</taxon>
        <taxon>Gadariae</taxon>
        <taxon>Gadiformes</taxon>
        <taxon>Gadoidei</taxon>
        <taxon>Gadidae</taxon>
        <taxon>Gadus</taxon>
    </lineage>
</organism>
<dbReference type="AlphaFoldDB" id="A0A8C5CYF8"/>
<name>A0A8C5CYF8_GADMO</name>